<keyword evidence="1" id="KW-0732">Signal</keyword>
<feature type="signal peptide" evidence="1">
    <location>
        <begin position="1"/>
        <end position="23"/>
    </location>
</feature>
<dbReference type="EMBL" id="BORR01000001">
    <property type="protein sequence ID" value="GIO35434.1"/>
    <property type="molecule type" value="Genomic_DNA"/>
</dbReference>
<name>A0A919XMD2_9BACL</name>
<proteinExistence type="predicted"/>
<evidence type="ECO:0000313" key="2">
    <source>
        <dbReference type="EMBL" id="GIO35434.1"/>
    </source>
</evidence>
<protein>
    <recommendedName>
        <fullName evidence="4">Copper amine oxidase-like N-terminal domain-containing protein</fullName>
    </recommendedName>
</protein>
<organism evidence="2 3">
    <name type="scientific">Paenibacillus antibioticophila</name>
    <dbReference type="NCBI Taxonomy" id="1274374"/>
    <lineage>
        <taxon>Bacteria</taxon>
        <taxon>Bacillati</taxon>
        <taxon>Bacillota</taxon>
        <taxon>Bacilli</taxon>
        <taxon>Bacillales</taxon>
        <taxon>Paenibacillaceae</taxon>
        <taxon>Paenibacillus</taxon>
    </lineage>
</organism>
<evidence type="ECO:0008006" key="4">
    <source>
        <dbReference type="Google" id="ProtNLM"/>
    </source>
</evidence>
<dbReference type="AlphaFoldDB" id="A0A919XMD2"/>
<comment type="caution">
    <text evidence="2">The sequence shown here is derived from an EMBL/GenBank/DDBJ whole genome shotgun (WGS) entry which is preliminary data.</text>
</comment>
<evidence type="ECO:0000313" key="3">
    <source>
        <dbReference type="Proteomes" id="UP000681162"/>
    </source>
</evidence>
<accession>A0A919XMD2</accession>
<gene>
    <name evidence="2" type="ORF">J41TS12_02950</name>
</gene>
<dbReference type="RefSeq" id="WP_212937858.1">
    <property type="nucleotide sequence ID" value="NZ_BORR01000001.1"/>
</dbReference>
<feature type="chain" id="PRO_5036977628" description="Copper amine oxidase-like N-terminal domain-containing protein" evidence="1">
    <location>
        <begin position="24"/>
        <end position="413"/>
    </location>
</feature>
<dbReference type="Proteomes" id="UP000681162">
    <property type="component" value="Unassembled WGS sequence"/>
</dbReference>
<sequence length="413" mass="44731">MKKLVGIMIFSAALVLSGTNALAGDPSPHVSSLAAPAPSDETTNRLESESDIAKIYLIKHRMTMELGSDKTKANLDGVEVQVDPASLRDGHMYISLRTLKLSGAAASVGWDARKQEAAVTMKPELSPSWQELIFRAGSSGVIRPNGKPLEGAAIPELFLSEGRVYIPVKSLPLLGIAATTDQGRLVLEWSEKFIEVTKPLQETEGTQATFSILYQQEMYTPQILTSYGSGAWGGGTGRQTGSGIALDGRIYNRMEYTVELRPGVNPLRLYAVSAGTVDFSVTRTVEHSEQIPVSFTEQGSEYVELLLPESGYVKLNAGEELTLAGGLKKAGSGLDELTIIQQRYESKRNDSGKPGYKTINTAALPISDGEFNGKISFPEPGDYLLQVYSPRYIPMPESEPASILWAELVVKVE</sequence>
<keyword evidence="3" id="KW-1185">Reference proteome</keyword>
<evidence type="ECO:0000256" key="1">
    <source>
        <dbReference type="SAM" id="SignalP"/>
    </source>
</evidence>
<reference evidence="2 3" key="1">
    <citation type="submission" date="2021-03" db="EMBL/GenBank/DDBJ databases">
        <title>Antimicrobial resistance genes in bacteria isolated from Japanese honey, and their potential for conferring macrolide and lincosamide resistance in the American foulbrood pathogen Paenibacillus larvae.</title>
        <authorList>
            <person name="Okamoto M."/>
            <person name="Kumagai M."/>
            <person name="Kanamori H."/>
            <person name="Takamatsu D."/>
        </authorList>
    </citation>
    <scope>NUCLEOTIDE SEQUENCE [LARGE SCALE GENOMIC DNA]</scope>
    <source>
        <strain evidence="2 3">J41TS12</strain>
    </source>
</reference>